<sequence length="79" mass="8737">MDAEFDVAGEPSPVPVAAWTRPLEDFALVFTATGLAITGIREPHFSERRLRDGPVVSRALHLLSVHADHGRLDYLNRTT</sequence>
<comment type="caution">
    <text evidence="1">The sequence shown here is derived from an EMBL/GenBank/DDBJ whole genome shotgun (WGS) entry which is preliminary data.</text>
</comment>
<accession>A0ABR5F088</accession>
<keyword evidence="2" id="KW-1185">Reference proteome</keyword>
<organism evidence="1 2">
    <name type="scientific">Protofrankia coriariae</name>
    <dbReference type="NCBI Taxonomy" id="1562887"/>
    <lineage>
        <taxon>Bacteria</taxon>
        <taxon>Bacillati</taxon>
        <taxon>Actinomycetota</taxon>
        <taxon>Actinomycetes</taxon>
        <taxon>Frankiales</taxon>
        <taxon>Frankiaceae</taxon>
        <taxon>Protofrankia</taxon>
    </lineage>
</organism>
<reference evidence="1 2" key="1">
    <citation type="submission" date="2014-12" db="EMBL/GenBank/DDBJ databases">
        <title>Frankia sp. BMG5.1 draft genome.</title>
        <authorList>
            <person name="Gtari M."/>
            <person name="Ghodhbane-Gtari F."/>
            <person name="Nouioui I."/>
            <person name="Ktari A."/>
            <person name="Hezbri K."/>
            <person name="Mimouni W."/>
            <person name="Sbissi I."/>
            <person name="Ayari A."/>
            <person name="Yamanaka T."/>
            <person name="Normand P."/>
            <person name="Tisa L.S."/>
            <person name="Boudabous A."/>
        </authorList>
    </citation>
    <scope>NUCLEOTIDE SEQUENCE [LARGE SCALE GENOMIC DNA]</scope>
    <source>
        <strain evidence="1 2">BMG5.1</strain>
    </source>
</reference>
<proteinExistence type="predicted"/>
<dbReference type="EMBL" id="JWIO01000044">
    <property type="protein sequence ID" value="KLL10068.1"/>
    <property type="molecule type" value="Genomic_DNA"/>
</dbReference>
<gene>
    <name evidence="1" type="ORF">FrCorBMG51_20425</name>
</gene>
<evidence type="ECO:0000313" key="1">
    <source>
        <dbReference type="EMBL" id="KLL10068.1"/>
    </source>
</evidence>
<dbReference type="RefSeq" id="WP_047224639.1">
    <property type="nucleotide sequence ID" value="NZ_JWIO01000044.1"/>
</dbReference>
<evidence type="ECO:0000313" key="2">
    <source>
        <dbReference type="Proteomes" id="UP000035425"/>
    </source>
</evidence>
<protein>
    <submittedName>
        <fullName evidence="1">Uncharacterized protein</fullName>
    </submittedName>
</protein>
<dbReference type="Proteomes" id="UP000035425">
    <property type="component" value="Unassembled WGS sequence"/>
</dbReference>
<name>A0ABR5F088_9ACTN</name>